<organism evidence="1 2">
    <name type="scientific">Bifidobacterium jacchi</name>
    <dbReference type="NCBI Taxonomy" id="2490545"/>
    <lineage>
        <taxon>Bacteria</taxon>
        <taxon>Bacillati</taxon>
        <taxon>Actinomycetota</taxon>
        <taxon>Actinomycetes</taxon>
        <taxon>Bifidobacteriales</taxon>
        <taxon>Bifidobacteriaceae</taxon>
        <taxon>Bifidobacterium</taxon>
    </lineage>
</organism>
<dbReference type="Gene3D" id="1.10.1220.10">
    <property type="entry name" value="Met repressor-like"/>
    <property type="match status" value="1"/>
</dbReference>
<dbReference type="GO" id="GO:0006355">
    <property type="term" value="P:regulation of DNA-templated transcription"/>
    <property type="evidence" value="ECO:0007669"/>
    <property type="project" value="InterPro"/>
</dbReference>
<dbReference type="InterPro" id="IPR013321">
    <property type="entry name" value="Arc_rbn_hlx_hlx"/>
</dbReference>
<dbReference type="InterPro" id="IPR007337">
    <property type="entry name" value="RelB/DinJ"/>
</dbReference>
<dbReference type="AlphaFoldDB" id="A0A5N5RET6"/>
<evidence type="ECO:0000313" key="1">
    <source>
        <dbReference type="EMBL" id="KAB5605775.1"/>
    </source>
</evidence>
<evidence type="ECO:0000313" key="2">
    <source>
        <dbReference type="Proteomes" id="UP000326336"/>
    </source>
</evidence>
<dbReference type="OrthoDB" id="3174770at2"/>
<dbReference type="EMBL" id="RQSP01000037">
    <property type="protein sequence ID" value="KAB5605775.1"/>
    <property type="molecule type" value="Genomic_DNA"/>
</dbReference>
<accession>A0A5N5RET6</accession>
<evidence type="ECO:0008006" key="3">
    <source>
        <dbReference type="Google" id="ProtNLM"/>
    </source>
</evidence>
<proteinExistence type="predicted"/>
<dbReference type="Pfam" id="PF04221">
    <property type="entry name" value="RelB"/>
    <property type="match status" value="1"/>
</dbReference>
<sequence>MADNAVSRQEGAMATATVSASVDAKVKAVANDYIRKAGLTPNELIRDLWESIANTGVVPEFDDSGDQRRQARLAAFKDAQSIIVNLPRGTKLDTMTYDDMRREFENRDI</sequence>
<dbReference type="Proteomes" id="UP000326336">
    <property type="component" value="Unassembled WGS sequence"/>
</dbReference>
<keyword evidence="2" id="KW-1185">Reference proteome</keyword>
<comment type="caution">
    <text evidence="1">The sequence shown here is derived from an EMBL/GenBank/DDBJ whole genome shotgun (WGS) entry which is preliminary data.</text>
</comment>
<name>A0A5N5RET6_9BIFI</name>
<gene>
    <name evidence="1" type="ORF">EHS19_08695</name>
</gene>
<reference evidence="1 2" key="1">
    <citation type="journal article" date="2019" name="Int. J. Syst. Evol. Microbiol.">
        <title>Bifidobacterium jacchi sp. nov., isolated from the faeces of a baby common marmoset (Callithrix jacchus).</title>
        <authorList>
            <person name="Modesto M."/>
            <person name="Watanabe K."/>
            <person name="Arita M."/>
            <person name="Satti M."/>
            <person name="Oki K."/>
            <person name="Sciavilla P."/>
            <person name="Patavino C."/>
            <person name="Camma C."/>
            <person name="Michelini S."/>
            <person name="Sgorbati B."/>
            <person name="Mattarelli P."/>
        </authorList>
    </citation>
    <scope>NUCLEOTIDE SEQUENCE [LARGE SCALE GENOMIC DNA]</scope>
    <source>
        <strain evidence="1 2">MRM 9.3</strain>
    </source>
</reference>
<protein>
    <recommendedName>
        <fullName evidence="3">RelB antitoxin</fullName>
    </recommendedName>
</protein>